<feature type="transmembrane region" description="Helical" evidence="6">
    <location>
        <begin position="516"/>
        <end position="541"/>
    </location>
</feature>
<dbReference type="InterPro" id="IPR003838">
    <property type="entry name" value="ABC3_permease_C"/>
</dbReference>
<evidence type="ECO:0000256" key="5">
    <source>
        <dbReference type="ARBA" id="ARBA00023136"/>
    </source>
</evidence>
<dbReference type="Proteomes" id="UP000470082">
    <property type="component" value="Unassembled WGS sequence"/>
</dbReference>
<dbReference type="InterPro" id="IPR027022">
    <property type="entry name" value="ABC_permease_BceB-typ"/>
</dbReference>
<reference evidence="8 9" key="1">
    <citation type="submission" date="2019-08" db="EMBL/GenBank/DDBJ databases">
        <title>In-depth cultivation of the pig gut microbiome towards novel bacterial diversity and tailored functional studies.</title>
        <authorList>
            <person name="Wylensek D."/>
            <person name="Hitch T.C.A."/>
            <person name="Clavel T."/>
        </authorList>
    </citation>
    <scope>NUCLEOTIDE SEQUENCE [LARGE SCALE GENOMIC DNA]</scope>
    <source>
        <strain evidence="8 9">LKV-178-WT-2G</strain>
    </source>
</reference>
<accession>A0A7X2N3F8</accession>
<gene>
    <name evidence="8" type="ORF">FYJ50_06685</name>
</gene>
<comment type="caution">
    <text evidence="8">The sequence shown here is derived from an EMBL/GenBank/DDBJ whole genome shotgun (WGS) entry which is preliminary data.</text>
</comment>
<sequence length="644" mass="74800">MYRKLALQNIQNNKQYYLPYMISCIFMVMTFYTIYSLAMNPNIQEMMGGDEMQLMLRFGVIVIALFSIVFIFYINGFLMKQRTREFGLYNILGMEKKHINLIVFYETFIVSILCLIIGIGLGILLDKGLYLLILKVFSLEIQFGFYISIDGIYFSLLLFGIIFICAYLFSILRIQILNPIELLHQDQKGQKEPKNKWVFALIGFVCLIAGYVLSITVKDPISAFIFFFVAVILVVIGTYFLFTYGSITLLKFLQKNKSYYYKTSHFINVSNMKYRMSQNGIGLANICILSTMILVALSSTVSLWIGFKENLYAMYPYDICIRQYIDNDELQNVLKDYSKYYESKQEVDVLIFSAYRLDNSFILDQDKVDDIDYSNLFNLNFMDLETYEKYTGEKIKLDKDEVLISEKDLKELKIENMSFKVKGKISAEMKPITVMTGLDTYDVVVDSRETLEALEKLNQDYYGNQASYIGKSICINLKEGVNKLEVENEIYETLRAKDIITSYEGKDIAAKFMLSIYAGFLFIGIFVSILFLIATVLIMYYKQISEGLQDKSRFEVMRKVGLDEMDIKRTVNSQVLTLFFLPLVMTGIHLAFAFPMIRKLLVLLQLTNTNLYIIVTCISFMIFAMVYIFMYIQTSRVYYRIVNS</sequence>
<evidence type="ECO:0000259" key="7">
    <source>
        <dbReference type="Pfam" id="PF02687"/>
    </source>
</evidence>
<evidence type="ECO:0000256" key="1">
    <source>
        <dbReference type="ARBA" id="ARBA00004651"/>
    </source>
</evidence>
<feature type="transmembrane region" description="Helical" evidence="6">
    <location>
        <begin position="58"/>
        <end position="78"/>
    </location>
</feature>
<comment type="similarity">
    <text evidence="6">Belongs to the ABC-4 integral membrane protein family.</text>
</comment>
<dbReference type="GO" id="GO:0005886">
    <property type="term" value="C:plasma membrane"/>
    <property type="evidence" value="ECO:0007669"/>
    <property type="project" value="UniProtKB-SubCell"/>
</dbReference>
<protein>
    <submittedName>
        <fullName evidence="8">ABC transporter permease</fullName>
    </submittedName>
</protein>
<evidence type="ECO:0000256" key="2">
    <source>
        <dbReference type="ARBA" id="ARBA00022475"/>
    </source>
</evidence>
<dbReference type="InterPro" id="IPR052536">
    <property type="entry name" value="ABC-4_Integral_Memb_Prot"/>
</dbReference>
<dbReference type="PANTHER" id="PTHR46795:SF3">
    <property type="entry name" value="ABC TRANSPORTER PERMEASE"/>
    <property type="match status" value="1"/>
</dbReference>
<keyword evidence="2 6" id="KW-1003">Cell membrane</keyword>
<evidence type="ECO:0000256" key="3">
    <source>
        <dbReference type="ARBA" id="ARBA00022692"/>
    </source>
</evidence>
<keyword evidence="9" id="KW-1185">Reference proteome</keyword>
<feature type="transmembrane region" description="Helical" evidence="6">
    <location>
        <begin position="223"/>
        <end position="250"/>
    </location>
</feature>
<feature type="transmembrane region" description="Helical" evidence="6">
    <location>
        <begin position="609"/>
        <end position="632"/>
    </location>
</feature>
<proteinExistence type="inferred from homology"/>
<feature type="transmembrane region" description="Helical" evidence="6">
    <location>
        <begin position="99"/>
        <end position="125"/>
    </location>
</feature>
<keyword evidence="5 6" id="KW-0472">Membrane</keyword>
<comment type="subcellular location">
    <subcellularLocation>
        <location evidence="1 6">Cell membrane</location>
        <topology evidence="1 6">Multi-pass membrane protein</topology>
    </subcellularLocation>
</comment>
<dbReference type="PANTHER" id="PTHR46795">
    <property type="entry name" value="ABC TRANSPORTER PERMEASE-RELATED-RELATED"/>
    <property type="match status" value="1"/>
</dbReference>
<evidence type="ECO:0000256" key="4">
    <source>
        <dbReference type="ARBA" id="ARBA00022989"/>
    </source>
</evidence>
<dbReference type="RefSeq" id="WP_154460378.1">
    <property type="nucleotide sequence ID" value="NZ_VUMM01000012.1"/>
</dbReference>
<keyword evidence="3 6" id="KW-0812">Transmembrane</keyword>
<dbReference type="EMBL" id="VUMM01000012">
    <property type="protein sequence ID" value="MSS01782.1"/>
    <property type="molecule type" value="Genomic_DNA"/>
</dbReference>
<evidence type="ECO:0000313" key="9">
    <source>
        <dbReference type="Proteomes" id="UP000470082"/>
    </source>
</evidence>
<dbReference type="GO" id="GO:0055085">
    <property type="term" value="P:transmembrane transport"/>
    <property type="evidence" value="ECO:0007669"/>
    <property type="project" value="UniProtKB-UniRule"/>
</dbReference>
<name>A0A7X2N3F8_9FIRM</name>
<keyword evidence="4 6" id="KW-1133">Transmembrane helix</keyword>
<evidence type="ECO:0000256" key="6">
    <source>
        <dbReference type="PIRNR" id="PIRNR018968"/>
    </source>
</evidence>
<feature type="transmembrane region" description="Helical" evidence="6">
    <location>
        <begin position="145"/>
        <end position="169"/>
    </location>
</feature>
<dbReference type="AlphaFoldDB" id="A0A7X2N3F8"/>
<feature type="domain" description="ABC3 transporter permease C-terminal" evidence="7">
    <location>
        <begin position="59"/>
        <end position="175"/>
    </location>
</feature>
<keyword evidence="6" id="KW-0813">Transport</keyword>
<feature type="transmembrane region" description="Helical" evidence="6">
    <location>
        <begin position="282"/>
        <end position="307"/>
    </location>
</feature>
<evidence type="ECO:0000313" key="8">
    <source>
        <dbReference type="EMBL" id="MSS01782.1"/>
    </source>
</evidence>
<feature type="transmembrane region" description="Helical" evidence="6">
    <location>
        <begin position="20"/>
        <end position="38"/>
    </location>
</feature>
<dbReference type="PIRSF" id="PIRSF018968">
    <property type="entry name" value="ABC_permease_BceB"/>
    <property type="match status" value="1"/>
</dbReference>
<organism evidence="8 9">
    <name type="scientific">Floccifex porci</name>
    <dbReference type="NCBI Taxonomy" id="2606629"/>
    <lineage>
        <taxon>Bacteria</taxon>
        <taxon>Bacillati</taxon>
        <taxon>Bacillota</taxon>
        <taxon>Erysipelotrichia</taxon>
        <taxon>Erysipelotrichales</taxon>
        <taxon>Erysipelotrichaceae</taxon>
        <taxon>Floccifex</taxon>
    </lineage>
</organism>
<feature type="transmembrane region" description="Helical" evidence="6">
    <location>
        <begin position="197"/>
        <end position="217"/>
    </location>
</feature>
<dbReference type="Pfam" id="PF02687">
    <property type="entry name" value="FtsX"/>
    <property type="match status" value="1"/>
</dbReference>
<feature type="transmembrane region" description="Helical" evidence="6">
    <location>
        <begin position="575"/>
        <end position="597"/>
    </location>
</feature>